<dbReference type="RefSeq" id="XP_067545143.1">
    <property type="nucleotide sequence ID" value="XM_067687435.1"/>
</dbReference>
<sequence length="175" mass="19526">MAIKELGPKEEWPLFQQPETEKVLHSFALARNTAQRFSIPEEFRTVVRQHYPQAASIVGETVLAGILLESRVLGHPELHLCTNTAIHHLGRGTKTDLGIQRLKREGWIFGALQDQAGSRAKCAQALGRKLLIGLREDIYSPGIPNIPNIPQNPKSPQNLQNPQNPYTFVRGNKPS</sequence>
<evidence type="ECO:0000313" key="3">
    <source>
        <dbReference type="Proteomes" id="UP000185944"/>
    </source>
</evidence>
<organism evidence="2 3">
    <name type="scientific">Nematocida displodere</name>
    <dbReference type="NCBI Taxonomy" id="1805483"/>
    <lineage>
        <taxon>Eukaryota</taxon>
        <taxon>Fungi</taxon>
        <taxon>Fungi incertae sedis</taxon>
        <taxon>Microsporidia</taxon>
        <taxon>Nematocida</taxon>
    </lineage>
</organism>
<feature type="region of interest" description="Disordered" evidence="1">
    <location>
        <begin position="144"/>
        <end position="175"/>
    </location>
</feature>
<name>A0A177EK95_9MICR</name>
<comment type="caution">
    <text evidence="2">The sequence shown here is derived from an EMBL/GenBank/DDBJ whole genome shotgun (WGS) entry which is preliminary data.</text>
</comment>
<gene>
    <name evidence="2" type="ORF">NEDG_00017</name>
</gene>
<dbReference type="AlphaFoldDB" id="A0A177EK95"/>
<evidence type="ECO:0000256" key="1">
    <source>
        <dbReference type="SAM" id="MobiDB-lite"/>
    </source>
</evidence>
<reference evidence="2 3" key="1">
    <citation type="submission" date="2016-02" db="EMBL/GenBank/DDBJ databases">
        <title>Discovery of a natural microsporidian pathogen with a broad tissue tropism in Caenorhabditis elegans.</title>
        <authorList>
            <person name="Luallen R.J."/>
            <person name="Reinke A.W."/>
            <person name="Tong L."/>
            <person name="Botts M.R."/>
            <person name="Felix M.-A."/>
            <person name="Troemel E.R."/>
        </authorList>
    </citation>
    <scope>NUCLEOTIDE SEQUENCE [LARGE SCALE GENOMIC DNA]</scope>
    <source>
        <strain evidence="2 3">JUm2807</strain>
    </source>
</reference>
<dbReference type="GeneID" id="93646367"/>
<feature type="compositionally biased region" description="Low complexity" evidence="1">
    <location>
        <begin position="144"/>
        <end position="158"/>
    </location>
</feature>
<dbReference type="EMBL" id="LTDL01000014">
    <property type="protein sequence ID" value="OAG31542.1"/>
    <property type="molecule type" value="Genomic_DNA"/>
</dbReference>
<keyword evidence="3" id="KW-1185">Reference proteome</keyword>
<accession>A0A177EK95</accession>
<evidence type="ECO:0000313" key="2">
    <source>
        <dbReference type="EMBL" id="OAG31542.1"/>
    </source>
</evidence>
<proteinExistence type="predicted"/>
<protein>
    <submittedName>
        <fullName evidence="2">Uncharacterized protein</fullName>
    </submittedName>
</protein>
<dbReference type="VEuPathDB" id="MicrosporidiaDB:NEDG_00017"/>
<dbReference type="Proteomes" id="UP000185944">
    <property type="component" value="Unassembled WGS sequence"/>
</dbReference>